<comment type="caution">
    <text evidence="1">The sequence shown here is derived from an EMBL/GenBank/DDBJ whole genome shotgun (WGS) entry which is preliminary data.</text>
</comment>
<feature type="non-terminal residue" evidence="1">
    <location>
        <position position="1"/>
    </location>
</feature>
<dbReference type="Proteomes" id="UP000245119">
    <property type="component" value="Linkage Group LG6"/>
</dbReference>
<evidence type="ECO:0000313" key="1">
    <source>
        <dbReference type="EMBL" id="PVD28395.1"/>
    </source>
</evidence>
<name>A0A2T7P4P4_POMCA</name>
<sequence length="162" mass="18288">RALLLAVSYLSGSSIEGEDRDRADLSFRDAEATATDVMENALQLQLVLLLFQCWTVKYVSLADADDRVTAIMECFFRTGYRDAHSSALLNDIQRLSHWSLPHTWPMFLISAVARSRSSIPKALWMMVDDPSEYQVGNMTLYVGGQQPDKNDTLFSNIFLMSL</sequence>
<keyword evidence="2" id="KW-1185">Reference proteome</keyword>
<dbReference type="OrthoDB" id="47059at2759"/>
<dbReference type="EMBL" id="PZQS01000006">
    <property type="protein sequence ID" value="PVD28395.1"/>
    <property type="molecule type" value="Genomic_DNA"/>
</dbReference>
<organism evidence="1 2">
    <name type="scientific">Pomacea canaliculata</name>
    <name type="common">Golden apple snail</name>
    <dbReference type="NCBI Taxonomy" id="400727"/>
    <lineage>
        <taxon>Eukaryota</taxon>
        <taxon>Metazoa</taxon>
        <taxon>Spiralia</taxon>
        <taxon>Lophotrochozoa</taxon>
        <taxon>Mollusca</taxon>
        <taxon>Gastropoda</taxon>
        <taxon>Caenogastropoda</taxon>
        <taxon>Architaenioglossa</taxon>
        <taxon>Ampullarioidea</taxon>
        <taxon>Ampullariidae</taxon>
        <taxon>Pomacea</taxon>
    </lineage>
</organism>
<dbReference type="AlphaFoldDB" id="A0A2T7P4P4"/>
<gene>
    <name evidence="1" type="ORF">C0Q70_10982</name>
</gene>
<reference evidence="1 2" key="1">
    <citation type="submission" date="2018-04" db="EMBL/GenBank/DDBJ databases">
        <title>The genome of golden apple snail Pomacea canaliculata provides insight into stress tolerance and invasive adaptation.</title>
        <authorList>
            <person name="Liu C."/>
            <person name="Liu B."/>
            <person name="Ren Y."/>
            <person name="Zhang Y."/>
            <person name="Wang H."/>
            <person name="Li S."/>
            <person name="Jiang F."/>
            <person name="Yin L."/>
            <person name="Zhang G."/>
            <person name="Qian W."/>
            <person name="Fan W."/>
        </authorList>
    </citation>
    <scope>NUCLEOTIDE SEQUENCE [LARGE SCALE GENOMIC DNA]</scope>
    <source>
        <strain evidence="1">SZHN2017</strain>
        <tissue evidence="1">Muscle</tissue>
    </source>
</reference>
<evidence type="ECO:0000313" key="2">
    <source>
        <dbReference type="Proteomes" id="UP000245119"/>
    </source>
</evidence>
<accession>A0A2T7P4P4</accession>
<protein>
    <submittedName>
        <fullName evidence="1">Uncharacterized protein</fullName>
    </submittedName>
</protein>
<proteinExistence type="predicted"/>